<proteinExistence type="predicted"/>
<dbReference type="Proteomes" id="UP000000607">
    <property type="component" value="Chromosome"/>
</dbReference>
<evidence type="ECO:0000313" key="2">
    <source>
        <dbReference type="Proteomes" id="UP000000607"/>
    </source>
</evidence>
<sequence length="45" mass="5010">MKIHRTFSKIRTLTMSEGTCSYFCVAHYAYVLNITGEPISALSPA</sequence>
<accession>Q65W47</accession>
<dbReference type="AlphaFoldDB" id="Q65W47"/>
<organism evidence="1 2">
    <name type="scientific">Mannheimia succiniciproducens (strain KCTC 0769BP / MBEL55E)</name>
    <dbReference type="NCBI Taxonomy" id="221988"/>
    <lineage>
        <taxon>Bacteria</taxon>
        <taxon>Pseudomonadati</taxon>
        <taxon>Pseudomonadota</taxon>
        <taxon>Gammaproteobacteria</taxon>
        <taxon>Pasteurellales</taxon>
        <taxon>Pasteurellaceae</taxon>
        <taxon>Basfia</taxon>
    </lineage>
</organism>
<name>Q65W47_MANSM</name>
<dbReference type="EMBL" id="AE016827">
    <property type="protein sequence ID" value="AAU36813.1"/>
    <property type="molecule type" value="Genomic_DNA"/>
</dbReference>
<keyword evidence="2" id="KW-1185">Reference proteome</keyword>
<dbReference type="KEGG" id="msu:MS0206"/>
<reference evidence="1 2" key="1">
    <citation type="journal article" date="2004" name="Nat. Biotechnol.">
        <title>The genome sequence of the capnophilic rumen bacterium Mannheimia succiniciproducens.</title>
        <authorList>
            <person name="Hong S.H."/>
            <person name="Kim J.S."/>
            <person name="Lee S.Y."/>
            <person name="In Y.H."/>
            <person name="Choi S.S."/>
            <person name="Rih J.-K."/>
            <person name="Kim C.H."/>
            <person name="Jeong H."/>
            <person name="Hur C.G."/>
            <person name="Kim J.J."/>
        </authorList>
    </citation>
    <scope>NUCLEOTIDE SEQUENCE [LARGE SCALE GENOMIC DNA]</scope>
    <source>
        <strain evidence="2">KCTC 0769BP / MBEL55E</strain>
    </source>
</reference>
<gene>
    <name evidence="1" type="ordered locus">MS0206</name>
</gene>
<dbReference type="HOGENOM" id="CLU_3201745_0_0_6"/>
<dbReference type="STRING" id="221988.MS0206"/>
<evidence type="ECO:0000313" key="1">
    <source>
        <dbReference type="EMBL" id="AAU36813.1"/>
    </source>
</evidence>
<protein>
    <submittedName>
        <fullName evidence="1">Uncharacterized protein</fullName>
    </submittedName>
</protein>